<dbReference type="SUPFAM" id="SSF52540">
    <property type="entry name" value="P-loop containing nucleoside triphosphate hydrolases"/>
    <property type="match status" value="1"/>
</dbReference>
<keyword evidence="8" id="KW-1185">Reference proteome</keyword>
<dbReference type="PANTHER" id="PTHR10465:SF0">
    <property type="entry name" value="SARCALUMENIN"/>
    <property type="match status" value="1"/>
</dbReference>
<evidence type="ECO:0000256" key="4">
    <source>
        <dbReference type="ARBA" id="ARBA00023134"/>
    </source>
</evidence>
<accession>A0AAE3IGP8</accession>
<dbReference type="GO" id="GO:0008053">
    <property type="term" value="P:mitochondrial fusion"/>
    <property type="evidence" value="ECO:0007669"/>
    <property type="project" value="TreeGrafter"/>
</dbReference>
<dbReference type="Gene3D" id="3.40.50.300">
    <property type="entry name" value="P-loop containing nucleotide triphosphate hydrolases"/>
    <property type="match status" value="1"/>
</dbReference>
<name>A0AAE3IGP8_9FIRM</name>
<feature type="domain" description="Dynamin N-terminal" evidence="6">
    <location>
        <begin position="59"/>
        <end position="212"/>
    </location>
</feature>
<dbReference type="EMBL" id="JAOQJZ010000007">
    <property type="protein sequence ID" value="MCU6705911.1"/>
    <property type="molecule type" value="Genomic_DNA"/>
</dbReference>
<protein>
    <submittedName>
        <fullName evidence="7">Dynamin family protein</fullName>
    </submittedName>
</protein>
<sequence>MDSANINTAEQNIAQVKTALKAFVENEKIAKMLGKDFVSEMNDWEALIEKKSEEPFTLVILGEFKRGKSTIINALLGKELAPINVTPETYTINEISFGHTQYVEAILENGMRVPLSLEDITREKLEQRMKLFPAKISYVQIKDNAPILKEIRIVDTPGLSDLESLDKQVMDYIVNADAIMYAASCLLPFSESEQLFLASHVQPQRFGMLYILVNMIDAMNSQKDADKILKRVRNISERIVPNAIVYGISGADELSRKLGRERPLDKGTREFYETQFFQFELSLQRDIIMQKDVIRSKRVLTMLSQMCDETAAKLRLISDMAELDKQKLADRAKEFDEQCEKLSKALEEKKPALHLSIIEMQQEAEAWMYEFFSKLRASILDCRGKDADGNDLYSSEDIEKHFYSFLMEKVGEAYRNCIESHRDRIAEIVEGTGRELASALGIDDLSKAAKAPSVEMIMTSLNKNVTRSVMGVQLFGTSETFPPATMSVFSLILKKKKQTDIIDIALENYDDIRNNIVKDIKTVYQDLETKAAARLDSLYQYQVEMGREALNQAQQLMMVYDNDEIRQTLVEAKQMLAEPQRILAESKL</sequence>
<keyword evidence="4" id="KW-0342">GTP-binding</keyword>
<dbReference type="RefSeq" id="WP_242989576.1">
    <property type="nucleotide sequence ID" value="NZ_JAOQJZ010000007.1"/>
</dbReference>
<proteinExistence type="predicted"/>
<comment type="subcellular location">
    <subcellularLocation>
        <location evidence="1">Membrane</location>
    </subcellularLocation>
</comment>
<gene>
    <name evidence="7" type="ORF">OCV57_08230</name>
</gene>
<dbReference type="InterPro" id="IPR027417">
    <property type="entry name" value="P-loop_NTPase"/>
</dbReference>
<evidence type="ECO:0000313" key="8">
    <source>
        <dbReference type="Proteomes" id="UP001208131"/>
    </source>
</evidence>
<dbReference type="GO" id="GO:0003924">
    <property type="term" value="F:GTPase activity"/>
    <property type="evidence" value="ECO:0007669"/>
    <property type="project" value="InterPro"/>
</dbReference>
<dbReference type="InterPro" id="IPR045063">
    <property type="entry name" value="Dynamin_N"/>
</dbReference>
<dbReference type="AlphaFoldDB" id="A0AAE3IGP8"/>
<evidence type="ECO:0000256" key="2">
    <source>
        <dbReference type="ARBA" id="ARBA00022741"/>
    </source>
</evidence>
<reference evidence="7 8" key="1">
    <citation type="journal article" date="2021" name="ISME Commun">
        <title>Automated analysis of genomic sequences facilitates high-throughput and comprehensive description of bacteria.</title>
        <authorList>
            <person name="Hitch T.C.A."/>
        </authorList>
    </citation>
    <scope>NUCLEOTIDE SEQUENCE [LARGE SCALE GENOMIC DNA]</scope>
    <source>
        <strain evidence="7 8">Sanger_31</strain>
    </source>
</reference>
<keyword evidence="5" id="KW-0472">Membrane</keyword>
<dbReference type="InterPro" id="IPR027094">
    <property type="entry name" value="Mitofusin_fam"/>
</dbReference>
<evidence type="ECO:0000256" key="3">
    <source>
        <dbReference type="ARBA" id="ARBA00022801"/>
    </source>
</evidence>
<dbReference type="Pfam" id="PF00350">
    <property type="entry name" value="Dynamin_N"/>
    <property type="match status" value="1"/>
</dbReference>
<evidence type="ECO:0000256" key="5">
    <source>
        <dbReference type="ARBA" id="ARBA00023136"/>
    </source>
</evidence>
<evidence type="ECO:0000259" key="6">
    <source>
        <dbReference type="Pfam" id="PF00350"/>
    </source>
</evidence>
<evidence type="ECO:0000313" key="7">
    <source>
        <dbReference type="EMBL" id="MCU6705911.1"/>
    </source>
</evidence>
<evidence type="ECO:0000256" key="1">
    <source>
        <dbReference type="ARBA" id="ARBA00004370"/>
    </source>
</evidence>
<organism evidence="7 8">
    <name type="scientific">Hominimerdicola aceti</name>
    <dbReference type="NCBI Taxonomy" id="2981726"/>
    <lineage>
        <taxon>Bacteria</taxon>
        <taxon>Bacillati</taxon>
        <taxon>Bacillota</taxon>
        <taxon>Clostridia</taxon>
        <taxon>Eubacteriales</taxon>
        <taxon>Oscillospiraceae</taxon>
        <taxon>Hominimerdicola</taxon>
    </lineage>
</organism>
<keyword evidence="2" id="KW-0547">Nucleotide-binding</keyword>
<dbReference type="PANTHER" id="PTHR10465">
    <property type="entry name" value="TRANSMEMBRANE GTPASE FZO1"/>
    <property type="match status" value="1"/>
</dbReference>
<dbReference type="Proteomes" id="UP001208131">
    <property type="component" value="Unassembled WGS sequence"/>
</dbReference>
<keyword evidence="3" id="KW-0378">Hydrolase</keyword>
<comment type="caution">
    <text evidence="7">The sequence shown here is derived from an EMBL/GenBank/DDBJ whole genome shotgun (WGS) entry which is preliminary data.</text>
</comment>
<dbReference type="GO" id="GO:0016020">
    <property type="term" value="C:membrane"/>
    <property type="evidence" value="ECO:0007669"/>
    <property type="project" value="UniProtKB-SubCell"/>
</dbReference>
<dbReference type="GO" id="GO:0005525">
    <property type="term" value="F:GTP binding"/>
    <property type="evidence" value="ECO:0007669"/>
    <property type="project" value="UniProtKB-KW"/>
</dbReference>